<dbReference type="RefSeq" id="XP_033786509.1">
    <property type="nucleotide sequence ID" value="XM_033930618.1"/>
</dbReference>
<feature type="region of interest" description="Disordered" evidence="2">
    <location>
        <begin position="207"/>
        <end position="233"/>
    </location>
</feature>
<feature type="region of interest" description="Disordered" evidence="2">
    <location>
        <begin position="255"/>
        <end position="289"/>
    </location>
</feature>
<evidence type="ECO:0000313" key="4">
    <source>
        <dbReference type="RefSeq" id="XP_033786509.1"/>
    </source>
</evidence>
<keyword evidence="3" id="KW-1185">Reference proteome</keyword>
<dbReference type="KEGG" id="gsh:117353967"/>
<accession>A0A6P8PRL4</accession>
<feature type="compositionally biased region" description="Basic and acidic residues" evidence="2">
    <location>
        <begin position="262"/>
        <end position="279"/>
    </location>
</feature>
<dbReference type="Pfam" id="PF15719">
    <property type="entry name" value="Rmp24-like"/>
    <property type="match status" value="1"/>
</dbReference>
<evidence type="ECO:0000256" key="2">
    <source>
        <dbReference type="SAM" id="MobiDB-lite"/>
    </source>
</evidence>
<name>A0A6P8PRL4_GEOSA</name>
<dbReference type="Proteomes" id="UP000515159">
    <property type="component" value="Chromosome 2"/>
</dbReference>
<reference evidence="4" key="1">
    <citation type="submission" date="2025-08" db="UniProtKB">
        <authorList>
            <consortium name="RefSeq"/>
        </authorList>
    </citation>
    <scope>IDENTIFICATION</scope>
</reference>
<dbReference type="PANTHER" id="PTHR31402">
    <property type="entry name" value="UPF0711 PROTEIN C18ORF21"/>
    <property type="match status" value="1"/>
</dbReference>
<dbReference type="GeneID" id="117353967"/>
<dbReference type="InParanoid" id="A0A6P8PRL4"/>
<evidence type="ECO:0000256" key="1">
    <source>
        <dbReference type="ARBA" id="ARBA00006160"/>
    </source>
</evidence>
<dbReference type="OrthoDB" id="10049098at2759"/>
<evidence type="ECO:0000313" key="3">
    <source>
        <dbReference type="Proteomes" id="UP000515159"/>
    </source>
</evidence>
<organism evidence="3 4">
    <name type="scientific">Geotrypetes seraphini</name>
    <name type="common">Gaboon caecilian</name>
    <name type="synonym">Caecilia seraphini</name>
    <dbReference type="NCBI Taxonomy" id="260995"/>
    <lineage>
        <taxon>Eukaryota</taxon>
        <taxon>Metazoa</taxon>
        <taxon>Chordata</taxon>
        <taxon>Craniata</taxon>
        <taxon>Vertebrata</taxon>
        <taxon>Euteleostomi</taxon>
        <taxon>Amphibia</taxon>
        <taxon>Gymnophiona</taxon>
        <taxon>Geotrypetes</taxon>
    </lineage>
</organism>
<sequence>MAEINKRQLERDFLARAALELRERCAPECRYLLYTRSSFQTVKTTPERICSFCFQCLGPGSYTARLKPKMKATLQIQKLLKLEAKSHRLNLKQTKLLRKYKISRSVLNISSPAQIQDGREQLNFGSVHQKLGEIEFTFSFSLAERLFFMPKRRGRSAAGASRRSGNPPTITIEQMLNRLQRETTASGSRPLELATQSDVARGIPGLEVTLSPDARDTPPQPQRTSSPREPDLSGEIGSAIWEALSSVSLETDIPQDFLSLGRDTEALGTPEKREEKQDKQTTSLEVGYL</sequence>
<gene>
    <name evidence="4" type="primary">C2H18orf21</name>
</gene>
<proteinExistence type="inferred from homology"/>
<protein>
    <submittedName>
        <fullName evidence="4">UPF0711 protein C18orf21 homolog isoform X1</fullName>
    </submittedName>
</protein>
<dbReference type="CTD" id="83608"/>
<dbReference type="InterPro" id="IPR029779">
    <property type="entry name" value="Rmp24-like"/>
</dbReference>
<comment type="similarity">
    <text evidence="1">Belongs to the UPF0711 family.</text>
</comment>
<dbReference type="AlphaFoldDB" id="A0A6P8PRL4"/>
<feature type="compositionally biased region" description="Polar residues" evidence="2">
    <location>
        <begin position="280"/>
        <end position="289"/>
    </location>
</feature>
<dbReference type="PANTHER" id="PTHR31402:SF2">
    <property type="entry name" value="UPF0711 PROTEIN C18ORF21"/>
    <property type="match status" value="1"/>
</dbReference>